<evidence type="ECO:0000256" key="1">
    <source>
        <dbReference type="SAM" id="SignalP"/>
    </source>
</evidence>
<name>A0AAV7C9S8_ENGPU</name>
<keyword evidence="1" id="KW-0732">Signal</keyword>
<comment type="caution">
    <text evidence="2">The sequence shown here is derived from an EMBL/GenBank/DDBJ whole genome shotgun (WGS) entry which is preliminary data.</text>
</comment>
<organism evidence="2 3">
    <name type="scientific">Engystomops pustulosus</name>
    <name type="common">Tungara frog</name>
    <name type="synonym">Physalaemus pustulosus</name>
    <dbReference type="NCBI Taxonomy" id="76066"/>
    <lineage>
        <taxon>Eukaryota</taxon>
        <taxon>Metazoa</taxon>
        <taxon>Chordata</taxon>
        <taxon>Craniata</taxon>
        <taxon>Vertebrata</taxon>
        <taxon>Euteleostomi</taxon>
        <taxon>Amphibia</taxon>
        <taxon>Batrachia</taxon>
        <taxon>Anura</taxon>
        <taxon>Neobatrachia</taxon>
        <taxon>Hyloidea</taxon>
        <taxon>Leptodactylidae</taxon>
        <taxon>Leiuperinae</taxon>
        <taxon>Engystomops</taxon>
    </lineage>
</organism>
<dbReference type="EMBL" id="WNYA01000003">
    <property type="protein sequence ID" value="KAG8581785.1"/>
    <property type="molecule type" value="Genomic_DNA"/>
</dbReference>
<protein>
    <submittedName>
        <fullName evidence="2">Uncharacterized protein</fullName>
    </submittedName>
</protein>
<feature type="signal peptide" evidence="1">
    <location>
        <begin position="1"/>
        <end position="16"/>
    </location>
</feature>
<proteinExistence type="predicted"/>
<sequence>MCGIWKCVLSVRGSFCVVSGGGGSLNVGSGEWCLLSVRRDLRVVSGSDAWMLALGDVVNEGGVCDIGFVGGKQGNVIPILQPIRPWWMSAAHSADLNRKCLSMW</sequence>
<dbReference type="AlphaFoldDB" id="A0AAV7C9S8"/>
<keyword evidence="3" id="KW-1185">Reference proteome</keyword>
<evidence type="ECO:0000313" key="3">
    <source>
        <dbReference type="Proteomes" id="UP000824782"/>
    </source>
</evidence>
<accession>A0AAV7C9S8</accession>
<gene>
    <name evidence="2" type="ORF">GDO81_007804</name>
</gene>
<reference evidence="2" key="1">
    <citation type="thesis" date="2020" institute="ProQuest LLC" country="789 East Eisenhower Parkway, Ann Arbor, MI, USA">
        <title>Comparative Genomics and Chromosome Evolution.</title>
        <authorList>
            <person name="Mudd A.B."/>
        </authorList>
    </citation>
    <scope>NUCLEOTIDE SEQUENCE</scope>
    <source>
        <strain evidence="2">237g6f4</strain>
        <tissue evidence="2">Blood</tissue>
    </source>
</reference>
<evidence type="ECO:0000313" key="2">
    <source>
        <dbReference type="EMBL" id="KAG8581785.1"/>
    </source>
</evidence>
<feature type="chain" id="PRO_5043641842" evidence="1">
    <location>
        <begin position="17"/>
        <end position="104"/>
    </location>
</feature>
<dbReference type="Proteomes" id="UP000824782">
    <property type="component" value="Unassembled WGS sequence"/>
</dbReference>